<protein>
    <recommendedName>
        <fullName evidence="6">Protein-L-isoaspartate O-methyltransferase</fullName>
        <ecNumber evidence="6">2.1.1.77</ecNumber>
    </recommendedName>
</protein>
<dbReference type="GO" id="GO:0004719">
    <property type="term" value="F:protein-L-isoaspartate (D-aspartate) O-methyltransferase activity"/>
    <property type="evidence" value="ECO:0007669"/>
    <property type="project" value="UniProtKB-UniRule"/>
</dbReference>
<dbReference type="Proteomes" id="UP000694569">
    <property type="component" value="Unplaced"/>
</dbReference>
<evidence type="ECO:0000256" key="1">
    <source>
        <dbReference type="ARBA" id="ARBA00005369"/>
    </source>
</evidence>
<dbReference type="GO" id="GO:0005737">
    <property type="term" value="C:cytoplasm"/>
    <property type="evidence" value="ECO:0007669"/>
    <property type="project" value="TreeGrafter"/>
</dbReference>
<reference evidence="7" key="1">
    <citation type="submission" date="2025-08" db="UniProtKB">
        <authorList>
            <consortium name="Ensembl"/>
        </authorList>
    </citation>
    <scope>IDENTIFICATION</scope>
</reference>
<dbReference type="CDD" id="cd02440">
    <property type="entry name" value="AdoMet_MTases"/>
    <property type="match status" value="1"/>
</dbReference>
<dbReference type="InterPro" id="IPR029063">
    <property type="entry name" value="SAM-dependent_MTases_sf"/>
</dbReference>
<dbReference type="AlphaFoldDB" id="A0A8C5MQ93"/>
<dbReference type="Gene3D" id="3.40.50.150">
    <property type="entry name" value="Vaccinia Virus protein VP39"/>
    <property type="match status" value="1"/>
</dbReference>
<dbReference type="GO" id="GO:0050848">
    <property type="term" value="P:regulation of calcium-mediated signaling"/>
    <property type="evidence" value="ECO:0007669"/>
    <property type="project" value="Ensembl"/>
</dbReference>
<organism evidence="7 8">
    <name type="scientific">Leptobrachium leishanense</name>
    <name type="common">Leishan spiny toad</name>
    <dbReference type="NCBI Taxonomy" id="445787"/>
    <lineage>
        <taxon>Eukaryota</taxon>
        <taxon>Metazoa</taxon>
        <taxon>Chordata</taxon>
        <taxon>Craniata</taxon>
        <taxon>Vertebrata</taxon>
        <taxon>Euteleostomi</taxon>
        <taxon>Amphibia</taxon>
        <taxon>Batrachia</taxon>
        <taxon>Anura</taxon>
        <taxon>Pelobatoidea</taxon>
        <taxon>Megophryidae</taxon>
        <taxon>Leptobrachium</taxon>
    </lineage>
</organism>
<keyword evidence="2 6" id="KW-0489">Methyltransferase</keyword>
<dbReference type="FunFam" id="3.40.50.150:FF:000027">
    <property type="entry name" value="Protein-L-isoaspartate O-methyltransferase"/>
    <property type="match status" value="1"/>
</dbReference>
<evidence type="ECO:0000313" key="7">
    <source>
        <dbReference type="Ensembl" id="ENSLLEP00000015372.1"/>
    </source>
</evidence>
<dbReference type="GeneTree" id="ENSGT00950000183032"/>
<sequence>MRRTFTTQFILMFATIRSRAAIPDYSEDPAPPYSHCFSYDSRAACGSSRRLWDMICLGRLAAISLPFGFFLSRAMAWTSSGKTHADLIGNLRKNSVIKSQHVYDVLLATDRAHYIQHFPYMDSPQSIGYKATISAPHMHAHALELLEEKLTEGASALDVGSGSGYLTACFARMVGNTGKVVGIEHIEHLISNAIQNVQRDDPTLLSSGRIQFVVGDGRLGYPDEGPYDAIHVGAAAATVPQELLKQLKPGGRLVLPVGPEGGSQVLEQYDKASDGSITKARLMGVMYVPLTDKDKQWPRDEF</sequence>
<name>A0A8C5MQ93_9ANUR</name>
<dbReference type="PANTHER" id="PTHR11579:SF19">
    <property type="entry name" value="PROTEIN-L-ISOASPARTATE O-METHYLTRANSFERASE"/>
    <property type="match status" value="1"/>
</dbReference>
<dbReference type="Ensembl" id="ENSLLET00000015959.1">
    <property type="protein sequence ID" value="ENSLLEP00000015372.1"/>
    <property type="gene ID" value="ENSLLEG00000009775.1"/>
</dbReference>
<dbReference type="Pfam" id="PF01135">
    <property type="entry name" value="PCMT"/>
    <property type="match status" value="1"/>
</dbReference>
<reference evidence="7" key="2">
    <citation type="submission" date="2025-09" db="UniProtKB">
        <authorList>
            <consortium name="Ensembl"/>
        </authorList>
    </citation>
    <scope>IDENTIFICATION</scope>
</reference>
<dbReference type="PANTHER" id="PTHR11579">
    <property type="entry name" value="PROTEIN-L-ISOASPARTATE O-METHYLTRANSFERASE"/>
    <property type="match status" value="1"/>
</dbReference>
<evidence type="ECO:0000256" key="6">
    <source>
        <dbReference type="RuleBase" id="RU003802"/>
    </source>
</evidence>
<keyword evidence="4 6" id="KW-0949">S-adenosyl-L-methionine</keyword>
<dbReference type="GO" id="GO:0032259">
    <property type="term" value="P:methylation"/>
    <property type="evidence" value="ECO:0007669"/>
    <property type="project" value="UniProtKB-KW"/>
</dbReference>
<proteinExistence type="inferred from homology"/>
<dbReference type="SUPFAM" id="SSF53335">
    <property type="entry name" value="S-adenosyl-L-methionine-dependent methyltransferases"/>
    <property type="match status" value="1"/>
</dbReference>
<comment type="catalytic activity">
    <reaction evidence="5">
        <text>[protein]-L-isoaspartate + S-adenosyl-L-methionine = [protein]-L-isoaspartate alpha-methyl ester + S-adenosyl-L-homocysteine</text>
        <dbReference type="Rhea" id="RHEA:12705"/>
        <dbReference type="Rhea" id="RHEA-COMP:12143"/>
        <dbReference type="Rhea" id="RHEA-COMP:12144"/>
        <dbReference type="ChEBI" id="CHEBI:57856"/>
        <dbReference type="ChEBI" id="CHEBI:59789"/>
        <dbReference type="ChEBI" id="CHEBI:90596"/>
        <dbReference type="ChEBI" id="CHEBI:90598"/>
        <dbReference type="EC" id="2.1.1.77"/>
    </reaction>
    <physiologicalReaction direction="left-to-right" evidence="5">
        <dbReference type="Rhea" id="RHEA:12706"/>
    </physiologicalReaction>
</comment>
<evidence type="ECO:0000313" key="8">
    <source>
        <dbReference type="Proteomes" id="UP000694569"/>
    </source>
</evidence>
<comment type="similarity">
    <text evidence="1 6">Belongs to the methyltransferase superfamily. L-isoaspartyl/D-aspartyl protein methyltransferase family.</text>
</comment>
<dbReference type="InterPro" id="IPR000682">
    <property type="entry name" value="PCMT"/>
</dbReference>
<accession>A0A8C5MQ93</accession>
<keyword evidence="8" id="KW-1185">Reference proteome</keyword>
<dbReference type="EC" id="2.1.1.77" evidence="6"/>
<dbReference type="PROSITE" id="PS01279">
    <property type="entry name" value="PCMT"/>
    <property type="match status" value="1"/>
</dbReference>
<evidence type="ECO:0000256" key="3">
    <source>
        <dbReference type="ARBA" id="ARBA00022679"/>
    </source>
</evidence>
<evidence type="ECO:0000256" key="4">
    <source>
        <dbReference type="ARBA" id="ARBA00022691"/>
    </source>
</evidence>
<evidence type="ECO:0000256" key="2">
    <source>
        <dbReference type="ARBA" id="ARBA00022603"/>
    </source>
</evidence>
<dbReference type="OrthoDB" id="73890at2759"/>
<evidence type="ECO:0000256" key="5">
    <source>
        <dbReference type="ARBA" id="ARBA00035815"/>
    </source>
</evidence>
<dbReference type="NCBIfam" id="TIGR00080">
    <property type="entry name" value="pimt"/>
    <property type="match status" value="1"/>
</dbReference>
<keyword evidence="3 6" id="KW-0808">Transferase</keyword>